<dbReference type="SMART" id="SM00559">
    <property type="entry name" value="Ku78"/>
    <property type="match status" value="1"/>
</dbReference>
<keyword evidence="1 2" id="KW-0238">DNA-binding</keyword>
<keyword evidence="6" id="KW-1185">Reference proteome</keyword>
<dbReference type="Pfam" id="PF02735">
    <property type="entry name" value="Ku"/>
    <property type="match status" value="1"/>
</dbReference>
<accession>A0A317FJC1</accession>
<reference evidence="6" key="1">
    <citation type="submission" date="2018-05" db="EMBL/GenBank/DDBJ databases">
        <authorList>
            <person name="Du Z."/>
            <person name="Wang X."/>
        </authorList>
    </citation>
    <scope>NUCLEOTIDE SEQUENCE [LARGE SCALE GENOMIC DNA]</scope>
    <source>
        <strain evidence="6">CQN31</strain>
    </source>
</reference>
<proteinExistence type="inferred from homology"/>
<feature type="compositionally biased region" description="Basic and acidic residues" evidence="3">
    <location>
        <begin position="263"/>
        <end position="272"/>
    </location>
</feature>
<keyword evidence="2" id="KW-0227">DNA damage</keyword>
<evidence type="ECO:0000313" key="5">
    <source>
        <dbReference type="EMBL" id="PWS39151.1"/>
    </source>
</evidence>
<dbReference type="GO" id="GO:0006303">
    <property type="term" value="P:double-strand break repair via nonhomologous end joining"/>
    <property type="evidence" value="ECO:0007669"/>
    <property type="project" value="UniProtKB-UniRule"/>
</dbReference>
<evidence type="ECO:0000256" key="3">
    <source>
        <dbReference type="SAM" id="MobiDB-lite"/>
    </source>
</evidence>
<feature type="domain" description="Ku" evidence="4">
    <location>
        <begin position="56"/>
        <end position="184"/>
    </location>
</feature>
<comment type="function">
    <text evidence="2">With LigD forms a non-homologous end joining (NHEJ) DNA repair enzyme, which repairs dsDNA breaks with reduced fidelity. Binds linear dsDNA with 5'- and 3'- overhangs but not closed circular dsDNA nor ssDNA. Recruits and stimulates the ligase activity of LigD.</text>
</comment>
<comment type="subunit">
    <text evidence="2">Homodimer. Interacts with LigD.</text>
</comment>
<organism evidence="5 6">
    <name type="scientific">Falsiroseomonas bella</name>
    <dbReference type="NCBI Taxonomy" id="2184016"/>
    <lineage>
        <taxon>Bacteria</taxon>
        <taxon>Pseudomonadati</taxon>
        <taxon>Pseudomonadota</taxon>
        <taxon>Alphaproteobacteria</taxon>
        <taxon>Acetobacterales</taxon>
        <taxon>Roseomonadaceae</taxon>
        <taxon>Falsiroseomonas</taxon>
    </lineage>
</organism>
<gene>
    <name evidence="2" type="primary">ku</name>
    <name evidence="5" type="ORF">DFH01_07915</name>
</gene>
<dbReference type="PANTHER" id="PTHR41251">
    <property type="entry name" value="NON-HOMOLOGOUS END JOINING PROTEIN KU"/>
    <property type="match status" value="1"/>
</dbReference>
<feature type="region of interest" description="Disordered" evidence="3">
    <location>
        <begin position="225"/>
        <end position="296"/>
    </location>
</feature>
<keyword evidence="2" id="KW-0234">DNA repair</keyword>
<evidence type="ECO:0000313" key="6">
    <source>
        <dbReference type="Proteomes" id="UP000245765"/>
    </source>
</evidence>
<dbReference type="EMBL" id="QGNA01000001">
    <property type="protein sequence ID" value="PWS39151.1"/>
    <property type="molecule type" value="Genomic_DNA"/>
</dbReference>
<dbReference type="HAMAP" id="MF_01875">
    <property type="entry name" value="Prokaryotic_Ku"/>
    <property type="match status" value="1"/>
</dbReference>
<evidence type="ECO:0000256" key="1">
    <source>
        <dbReference type="ARBA" id="ARBA00023125"/>
    </source>
</evidence>
<evidence type="ECO:0000259" key="4">
    <source>
        <dbReference type="SMART" id="SM00559"/>
    </source>
</evidence>
<dbReference type="AlphaFoldDB" id="A0A317FJC1"/>
<sequence length="296" mass="32908">MPARPVWEGHLRLSLVTCGVALHKAVGESGGDVRFHLLNPETHNRVRQCWRDAGTGDEVSRRELVRGFEVAKDEYVVVTDEDIQELKLESTKVVDIERFVDCDDIDRLYWDQPYYMVPSGRTAAEPFAVIREAMRGEKRVAIGRIVMANRERVVAIEVRGPGLLLSTLRSQEEVRSDAVLFEDIPEAKLQPQMIDIAKSIIAQQAGPFAPEDFTDRYQEALAELVQRKTGGSKPTRKREAPEESNVIDLMEALKRSLKGGGKGAEKQAEKPAAKKAPAKQTGKKAPAPAAKTRRSA</sequence>
<dbReference type="NCBIfam" id="TIGR02772">
    <property type="entry name" value="Ku_bact"/>
    <property type="match status" value="1"/>
</dbReference>
<dbReference type="Gene3D" id="2.40.290.10">
    <property type="match status" value="1"/>
</dbReference>
<comment type="similarity">
    <text evidence="2">Belongs to the prokaryotic Ku family.</text>
</comment>
<comment type="caution">
    <text evidence="5">The sequence shown here is derived from an EMBL/GenBank/DDBJ whole genome shotgun (WGS) entry which is preliminary data.</text>
</comment>
<evidence type="ECO:0000256" key="2">
    <source>
        <dbReference type="HAMAP-Rule" id="MF_01875"/>
    </source>
</evidence>
<dbReference type="OrthoDB" id="9780854at2"/>
<keyword evidence="2" id="KW-0233">DNA recombination</keyword>
<feature type="compositionally biased region" description="Low complexity" evidence="3">
    <location>
        <begin position="274"/>
        <end position="290"/>
    </location>
</feature>
<dbReference type="CDD" id="cd00789">
    <property type="entry name" value="KU_like"/>
    <property type="match status" value="1"/>
</dbReference>
<dbReference type="SUPFAM" id="SSF100939">
    <property type="entry name" value="SPOC domain-like"/>
    <property type="match status" value="1"/>
</dbReference>
<dbReference type="PANTHER" id="PTHR41251:SF1">
    <property type="entry name" value="NON-HOMOLOGOUS END JOINING PROTEIN KU"/>
    <property type="match status" value="1"/>
</dbReference>
<protein>
    <recommendedName>
        <fullName evidence="2">Non-homologous end joining protein Ku</fullName>
    </recommendedName>
</protein>
<name>A0A317FJC1_9PROT</name>
<dbReference type="PIRSF" id="PIRSF006493">
    <property type="entry name" value="Prok_Ku"/>
    <property type="match status" value="1"/>
</dbReference>
<dbReference type="GO" id="GO:0003690">
    <property type="term" value="F:double-stranded DNA binding"/>
    <property type="evidence" value="ECO:0007669"/>
    <property type="project" value="UniProtKB-UniRule"/>
</dbReference>
<dbReference type="InterPro" id="IPR009187">
    <property type="entry name" value="Prok_Ku"/>
</dbReference>
<dbReference type="InterPro" id="IPR006164">
    <property type="entry name" value="DNA_bd_Ku70/Ku80"/>
</dbReference>
<dbReference type="RefSeq" id="WP_109869772.1">
    <property type="nucleotide sequence ID" value="NZ_QGNA01000001.1"/>
</dbReference>
<dbReference type="GO" id="GO:0006310">
    <property type="term" value="P:DNA recombination"/>
    <property type="evidence" value="ECO:0007669"/>
    <property type="project" value="UniProtKB-KW"/>
</dbReference>
<dbReference type="Proteomes" id="UP000245765">
    <property type="component" value="Unassembled WGS sequence"/>
</dbReference>
<dbReference type="InterPro" id="IPR016194">
    <property type="entry name" value="SPOC-like_C_dom_sf"/>
</dbReference>